<organism evidence="1 2">
    <name type="scientific">Sphingomonas kaistensis</name>
    <dbReference type="NCBI Taxonomy" id="298708"/>
    <lineage>
        <taxon>Bacteria</taxon>
        <taxon>Pseudomonadati</taxon>
        <taxon>Pseudomonadota</taxon>
        <taxon>Alphaproteobacteria</taxon>
        <taxon>Sphingomonadales</taxon>
        <taxon>Sphingomonadaceae</taxon>
        <taxon>Sphingomonas</taxon>
    </lineage>
</organism>
<dbReference type="EMBL" id="CP145607">
    <property type="protein sequence ID" value="WWM70253.1"/>
    <property type="molecule type" value="Genomic_DNA"/>
</dbReference>
<evidence type="ECO:0000313" key="1">
    <source>
        <dbReference type="EMBL" id="WWM70253.1"/>
    </source>
</evidence>
<reference evidence="1 2" key="1">
    <citation type="submission" date="2024-02" db="EMBL/GenBank/DDBJ databases">
        <title>Full genome sequence of Sphingomonas kaistensis.</title>
        <authorList>
            <person name="Poletto B.L."/>
            <person name="Silva G."/>
            <person name="Galante D."/>
            <person name="Campos K.R."/>
            <person name="Santos M.B.N."/>
            <person name="Sacchi C.T."/>
        </authorList>
    </citation>
    <scope>NUCLEOTIDE SEQUENCE [LARGE SCALE GENOMIC DNA]</scope>
    <source>
        <strain evidence="1 2">MA4R</strain>
    </source>
</reference>
<protein>
    <submittedName>
        <fullName evidence="1">Uncharacterized protein</fullName>
    </submittedName>
</protein>
<sequence>MLFLAGCAPEAPPVTLDGSSPERFAATAAAAREQLGPADRLAFDQALASVGSRRMAADRDKLARTTFDGMTGADIAEDYHRRTR</sequence>
<dbReference type="RefSeq" id="WP_338502884.1">
    <property type="nucleotide sequence ID" value="NZ_CP145607.1"/>
</dbReference>
<dbReference type="Proteomes" id="UP001382935">
    <property type="component" value="Chromosome"/>
</dbReference>
<accession>A0ABZ2G119</accession>
<proteinExistence type="predicted"/>
<keyword evidence="2" id="KW-1185">Reference proteome</keyword>
<gene>
    <name evidence="1" type="ORF">V6R86_06050</name>
</gene>
<name>A0ABZ2G119_9SPHN</name>
<evidence type="ECO:0000313" key="2">
    <source>
        <dbReference type="Proteomes" id="UP001382935"/>
    </source>
</evidence>